<evidence type="ECO:0000256" key="4">
    <source>
        <dbReference type="SAM" id="Phobius"/>
    </source>
</evidence>
<feature type="compositionally biased region" description="Basic and acidic residues" evidence="3">
    <location>
        <begin position="394"/>
        <end position="407"/>
    </location>
</feature>
<comment type="caution">
    <text evidence="7">The sequence shown here is derived from an EMBL/GenBank/DDBJ whole genome shotgun (WGS) entry which is preliminary data.</text>
</comment>
<evidence type="ECO:0008006" key="9">
    <source>
        <dbReference type="Google" id="ProtNLM"/>
    </source>
</evidence>
<evidence type="ECO:0000259" key="6">
    <source>
        <dbReference type="Pfam" id="PF08698"/>
    </source>
</evidence>
<dbReference type="PANTHER" id="PTHR21686">
    <property type="entry name" value="DEOXYNUCLEOTIDYLTRANSFERASE TERMINAL-INTERACTING PROTEIN 2"/>
    <property type="match status" value="1"/>
</dbReference>
<dbReference type="GO" id="GO:0003723">
    <property type="term" value="F:RNA binding"/>
    <property type="evidence" value="ECO:0007669"/>
    <property type="project" value="TreeGrafter"/>
</dbReference>
<reference evidence="7 8" key="1">
    <citation type="submission" date="2024-01" db="EMBL/GenBank/DDBJ databases">
        <title>The genomes of 5 underutilized Papilionoideae crops provide insights into root nodulation and disease resistanc.</title>
        <authorList>
            <person name="Jiang F."/>
        </authorList>
    </citation>
    <scope>NUCLEOTIDE SEQUENCE [LARGE SCALE GENOMIC DNA]</scope>
    <source>
        <strain evidence="7">LVBAO_FW01</strain>
        <tissue evidence="7">Leaves</tissue>
    </source>
</reference>
<dbReference type="EMBL" id="JAYMYQ010000004">
    <property type="protein sequence ID" value="KAK7339790.1"/>
    <property type="molecule type" value="Genomic_DNA"/>
</dbReference>
<accession>A0AAN9LPB0</accession>
<organism evidence="7 8">
    <name type="scientific">Canavalia gladiata</name>
    <name type="common">Sword bean</name>
    <name type="synonym">Dolichos gladiatus</name>
    <dbReference type="NCBI Taxonomy" id="3824"/>
    <lineage>
        <taxon>Eukaryota</taxon>
        <taxon>Viridiplantae</taxon>
        <taxon>Streptophyta</taxon>
        <taxon>Embryophyta</taxon>
        <taxon>Tracheophyta</taxon>
        <taxon>Spermatophyta</taxon>
        <taxon>Magnoliopsida</taxon>
        <taxon>eudicotyledons</taxon>
        <taxon>Gunneridae</taxon>
        <taxon>Pentapetalae</taxon>
        <taxon>rosids</taxon>
        <taxon>fabids</taxon>
        <taxon>Fabales</taxon>
        <taxon>Fabaceae</taxon>
        <taxon>Papilionoideae</taxon>
        <taxon>50 kb inversion clade</taxon>
        <taxon>NPAAA clade</taxon>
        <taxon>indigoferoid/millettioid clade</taxon>
        <taxon>Phaseoleae</taxon>
        <taxon>Canavalia</taxon>
    </lineage>
</organism>
<evidence type="ECO:0000256" key="2">
    <source>
        <dbReference type="ARBA" id="ARBA00023242"/>
    </source>
</evidence>
<dbReference type="GO" id="GO:0005730">
    <property type="term" value="C:nucleolus"/>
    <property type="evidence" value="ECO:0007669"/>
    <property type="project" value="UniProtKB-SubCell"/>
</dbReference>
<evidence type="ECO:0000313" key="7">
    <source>
        <dbReference type="EMBL" id="KAK7339790.1"/>
    </source>
</evidence>
<keyword evidence="8" id="KW-1185">Reference proteome</keyword>
<name>A0AAN9LPB0_CANGL</name>
<dbReference type="GO" id="GO:0006396">
    <property type="term" value="P:RNA processing"/>
    <property type="evidence" value="ECO:0007669"/>
    <property type="project" value="TreeGrafter"/>
</dbReference>
<dbReference type="PANTHER" id="PTHR21686:SF12">
    <property type="entry name" value="DEOXYNUCLEOTIDYLTRANSFERASE TERMINAL-INTERACTING PROTEIN 2"/>
    <property type="match status" value="1"/>
</dbReference>
<feature type="compositionally biased region" description="Basic residues" evidence="3">
    <location>
        <begin position="412"/>
        <end position="423"/>
    </location>
</feature>
<evidence type="ECO:0000313" key="8">
    <source>
        <dbReference type="Proteomes" id="UP001367508"/>
    </source>
</evidence>
<dbReference type="Proteomes" id="UP001367508">
    <property type="component" value="Unassembled WGS sequence"/>
</dbReference>
<dbReference type="AlphaFoldDB" id="A0AAN9LPB0"/>
<dbReference type="Pfam" id="PF07727">
    <property type="entry name" value="RVT_2"/>
    <property type="match status" value="1"/>
</dbReference>
<dbReference type="InterPro" id="IPR013103">
    <property type="entry name" value="RVT_2"/>
</dbReference>
<comment type="subcellular location">
    <subcellularLocation>
        <location evidence="1">Nucleus</location>
        <location evidence="1">Nucleolus</location>
    </subcellularLocation>
</comment>
<keyword evidence="4" id="KW-1133">Transmembrane helix</keyword>
<keyword evidence="4" id="KW-0472">Membrane</keyword>
<protein>
    <recommendedName>
        <fullName evidence="9">Fcf2 pre-rRNA processing C-terminal domain-containing protein</fullName>
    </recommendedName>
</protein>
<sequence length="423" mass="47847">MERPRRQQQQPSHLRDYEVNLDDEVDDDGDLVHFAFLADSEPVGFADAIQNPKWKEAMNDELKAIEKNNTWQLTDLPKGHRAIDVKWVYKVKVKANGEIDKYKARLVAKGFEQREGYDYGEIFSPVARMETVRLIIALAAQKYMVCALSCERSCSMGIGHGFRVTIVVTAPFRGVVVFFAPILFAIPNSTNPRLRLREVPVVPPIPTPYSLCCVLICLATDAVGMPESKPVVGLSWQPQLPIPSSLKATDGSHFKPQTEASSSTVYKSSSELVDGLFVPPNDPRKLNKLLRKQVKDTAGKNWFNMPAQTITPELQKDLKLLKLRAALDPKRHYKKGDSKSKTLPKYFQVGTVVDSSLDFYSGRLTKKERKATLADELLSDQNLATYRKRKVREIEEQNRPAGNEKWKIKGGNSRKRAKEKRIH</sequence>
<dbReference type="InterPro" id="IPR039883">
    <property type="entry name" value="Fcf2/DNTTIP2"/>
</dbReference>
<proteinExistence type="predicted"/>
<dbReference type="InterPro" id="IPR014810">
    <property type="entry name" value="Fcf2_C"/>
</dbReference>
<evidence type="ECO:0000256" key="3">
    <source>
        <dbReference type="SAM" id="MobiDB-lite"/>
    </source>
</evidence>
<dbReference type="Pfam" id="PF08698">
    <property type="entry name" value="Fcf2"/>
    <property type="match status" value="1"/>
</dbReference>
<keyword evidence="4" id="KW-0812">Transmembrane</keyword>
<feature type="domain" description="Fcf2 pre-rRNA processing C-terminal" evidence="6">
    <location>
        <begin position="295"/>
        <end position="390"/>
    </location>
</feature>
<gene>
    <name evidence="7" type="ORF">VNO77_20475</name>
</gene>
<feature type="region of interest" description="Disordered" evidence="3">
    <location>
        <begin position="394"/>
        <end position="423"/>
    </location>
</feature>
<feature type="domain" description="Reverse transcriptase Ty1/copia-type" evidence="5">
    <location>
        <begin position="68"/>
        <end position="143"/>
    </location>
</feature>
<evidence type="ECO:0000256" key="1">
    <source>
        <dbReference type="ARBA" id="ARBA00004604"/>
    </source>
</evidence>
<evidence type="ECO:0000259" key="5">
    <source>
        <dbReference type="Pfam" id="PF07727"/>
    </source>
</evidence>
<keyword evidence="2" id="KW-0539">Nucleus</keyword>
<feature type="transmembrane region" description="Helical" evidence="4">
    <location>
        <begin position="162"/>
        <end position="186"/>
    </location>
</feature>